<dbReference type="AlphaFoldDB" id="A0AA37P3P2"/>
<protein>
    <submittedName>
        <fullName evidence="1">Uncharacterized protein</fullName>
    </submittedName>
</protein>
<evidence type="ECO:0000313" key="2">
    <source>
        <dbReference type="Proteomes" id="UP001055105"/>
    </source>
</evidence>
<name>A0AA37P3P2_9BACT</name>
<reference evidence="1" key="1">
    <citation type="submission" date="2022-01" db="EMBL/GenBank/DDBJ databases">
        <title>Novel bile acid biosynthetic pathways are enriched in the microbiome of centenarians.</title>
        <authorList>
            <person name="Sato Y."/>
            <person name="Atarashi K."/>
            <person name="Plichta R.D."/>
            <person name="Arai Y."/>
            <person name="Sasajima S."/>
            <person name="Kearney M.S."/>
            <person name="Suda W."/>
            <person name="Takeshita K."/>
            <person name="Sasaki T."/>
            <person name="Okamoto S."/>
            <person name="Skelly N.A."/>
            <person name="Okamura Y."/>
            <person name="Vlamakis H."/>
            <person name="Li Y."/>
            <person name="Tanoue T."/>
            <person name="Takei H."/>
            <person name="Nittono H."/>
            <person name="Narushima S."/>
            <person name="Irie J."/>
            <person name="Itoh H."/>
            <person name="Moriya K."/>
            <person name="Sugiura Y."/>
            <person name="Suematsu M."/>
            <person name="Moritoki N."/>
            <person name="Shibata S."/>
            <person name="Littman R.D."/>
            <person name="Fischbach A.M."/>
            <person name="Uwamino Y."/>
            <person name="Inoue T."/>
            <person name="Honda A."/>
            <person name="Hattori M."/>
            <person name="Murai T."/>
            <person name="Xavier J.R."/>
            <person name="Hirose N."/>
            <person name="Honda K."/>
        </authorList>
    </citation>
    <scope>NUCLEOTIDE SEQUENCE</scope>
    <source>
        <strain evidence="1">CE91-St16</strain>
    </source>
</reference>
<gene>
    <name evidence="1" type="ORF">CE91St16_11410</name>
</gene>
<comment type="caution">
    <text evidence="1">The sequence shown here is derived from an EMBL/GenBank/DDBJ whole genome shotgun (WGS) entry which is preliminary data.</text>
</comment>
<dbReference type="EMBL" id="BQOL01000001">
    <property type="protein sequence ID" value="GKI18233.1"/>
    <property type="molecule type" value="Genomic_DNA"/>
</dbReference>
<dbReference type="RefSeq" id="WP_244370207.1">
    <property type="nucleotide sequence ID" value="NZ_AP025581.1"/>
</dbReference>
<organism evidence="1 2">
    <name type="scientific">Alistipes finegoldii</name>
    <dbReference type="NCBI Taxonomy" id="214856"/>
    <lineage>
        <taxon>Bacteria</taxon>
        <taxon>Pseudomonadati</taxon>
        <taxon>Bacteroidota</taxon>
        <taxon>Bacteroidia</taxon>
        <taxon>Bacteroidales</taxon>
        <taxon>Rikenellaceae</taxon>
        <taxon>Alistipes</taxon>
    </lineage>
</organism>
<dbReference type="Proteomes" id="UP001055105">
    <property type="component" value="Unassembled WGS sequence"/>
</dbReference>
<evidence type="ECO:0000313" key="1">
    <source>
        <dbReference type="EMBL" id="GKI18233.1"/>
    </source>
</evidence>
<sequence length="74" mass="8638">MRESEKKLKPHTFRESQIYENSRFPETQGPPEYAEETETITGFRLSAVYFFGGLPPAPENYFSEESIWQAFEPS</sequence>
<accession>A0AA37P3P2</accession>
<proteinExistence type="predicted"/>